<dbReference type="InterPro" id="IPR003029">
    <property type="entry name" value="S1_domain"/>
</dbReference>
<dbReference type="GO" id="GO:0005665">
    <property type="term" value="C:RNA polymerase II, core complex"/>
    <property type="evidence" value="ECO:0007669"/>
    <property type="project" value="TreeGrafter"/>
</dbReference>
<dbReference type="InterPro" id="IPR036898">
    <property type="entry name" value="RNA_pol_Rpb7-like_N_sf"/>
</dbReference>
<dbReference type="EMBL" id="BQMJ01000072">
    <property type="protein sequence ID" value="GJQ15638.1"/>
    <property type="molecule type" value="Genomic_DNA"/>
</dbReference>
<dbReference type="CDD" id="cd04329">
    <property type="entry name" value="RNAP_II_Rpb7_N"/>
    <property type="match status" value="1"/>
</dbReference>
<dbReference type="GO" id="GO:0003697">
    <property type="term" value="F:single-stranded DNA binding"/>
    <property type="evidence" value="ECO:0007669"/>
    <property type="project" value="TreeGrafter"/>
</dbReference>
<dbReference type="InterPro" id="IPR045113">
    <property type="entry name" value="Rpb7-like"/>
</dbReference>
<dbReference type="InterPro" id="IPR005576">
    <property type="entry name" value="Rpb7-like_N"/>
</dbReference>
<dbReference type="GO" id="GO:0045948">
    <property type="term" value="P:positive regulation of translational initiation"/>
    <property type="evidence" value="ECO:0007669"/>
    <property type="project" value="TreeGrafter"/>
</dbReference>
<dbReference type="GO" id="GO:0000932">
    <property type="term" value="C:P-body"/>
    <property type="evidence" value="ECO:0007669"/>
    <property type="project" value="TreeGrafter"/>
</dbReference>
<evidence type="ECO:0000256" key="1">
    <source>
        <dbReference type="ARBA" id="ARBA00004123"/>
    </source>
</evidence>
<dbReference type="PANTHER" id="PTHR12709:SF4">
    <property type="entry name" value="DNA-DIRECTED RNA POLYMERASE II SUBUNIT RPB7"/>
    <property type="match status" value="1"/>
</dbReference>
<evidence type="ECO:0000313" key="8">
    <source>
        <dbReference type="EMBL" id="GJQ15638.1"/>
    </source>
</evidence>
<dbReference type="Pfam" id="PF03876">
    <property type="entry name" value="SHS2_Rpb7-N"/>
    <property type="match status" value="1"/>
</dbReference>
<evidence type="ECO:0000313" key="9">
    <source>
        <dbReference type="Proteomes" id="UP001061958"/>
    </source>
</evidence>
<sequence>MGFFQVELTKNVRVHPRHFHSKLKETLIQTLMDEVEGTVSGRFGFVVSVLEVLQPLPKGILREGFGFAIYPLKYKALVFRPFKGEVLDAVVTNVTRHGIFAQVGPLTIFVSRHQIPSDMTHDEETASYISVVEKAERIQRDSAIRLRVNGIKIDASSFTAVGTILDDYLGLVE</sequence>
<feature type="domain" description="S1 motif" evidence="6">
    <location>
        <begin position="81"/>
        <end position="151"/>
    </location>
</feature>
<dbReference type="GO" id="GO:0031369">
    <property type="term" value="F:translation initiation factor binding"/>
    <property type="evidence" value="ECO:0007669"/>
    <property type="project" value="TreeGrafter"/>
</dbReference>
<keyword evidence="9" id="KW-1185">Reference proteome</keyword>
<evidence type="ECO:0000256" key="2">
    <source>
        <dbReference type="ARBA" id="ARBA00009307"/>
    </source>
</evidence>
<dbReference type="FunFam" id="2.40.50.140:FF:000043">
    <property type="entry name" value="DNA-directed RNA polymerase II subunit RPB7"/>
    <property type="match status" value="1"/>
</dbReference>
<dbReference type="GO" id="GO:0006367">
    <property type="term" value="P:transcription initiation at RNA polymerase II promoter"/>
    <property type="evidence" value="ECO:0007669"/>
    <property type="project" value="TreeGrafter"/>
</dbReference>
<reference evidence="8" key="2">
    <citation type="submission" date="2022-01" db="EMBL/GenBank/DDBJ databases">
        <authorList>
            <person name="Hirooka S."/>
            <person name="Miyagishima S.Y."/>
        </authorList>
    </citation>
    <scope>NUCLEOTIDE SEQUENCE</scope>
    <source>
        <strain evidence="8">NBRC 102759</strain>
    </source>
</reference>
<dbReference type="Pfam" id="PF00575">
    <property type="entry name" value="S1"/>
    <property type="match status" value="1"/>
</dbReference>
<evidence type="ECO:0000259" key="7">
    <source>
        <dbReference type="Pfam" id="PF03876"/>
    </source>
</evidence>
<comment type="similarity">
    <text evidence="2">Belongs to the eukaryotic RPB7/RPC8 RNA polymerase subunit family.</text>
</comment>
<gene>
    <name evidence="8" type="ORF">GpartN1_g7429.t1</name>
</gene>
<dbReference type="Gene3D" id="3.30.1490.120">
    <property type="entry name" value="RNA polymerase Rpb7-like, N-terminal domain"/>
    <property type="match status" value="1"/>
</dbReference>
<comment type="caution">
    <text evidence="8">The sequence shown here is derived from an EMBL/GenBank/DDBJ whole genome shotgun (WGS) entry which is preliminary data.</text>
</comment>
<dbReference type="SUPFAM" id="SSF88798">
    <property type="entry name" value="N-terminal, heterodimerisation domain of RBP7 (RpoE)"/>
    <property type="match status" value="1"/>
</dbReference>
<dbReference type="OrthoDB" id="1162399at2759"/>
<keyword evidence="3" id="KW-0240">DNA-directed RNA polymerase</keyword>
<organism evidence="8 9">
    <name type="scientific">Galdieria partita</name>
    <dbReference type="NCBI Taxonomy" id="83374"/>
    <lineage>
        <taxon>Eukaryota</taxon>
        <taxon>Rhodophyta</taxon>
        <taxon>Bangiophyceae</taxon>
        <taxon>Galdieriales</taxon>
        <taxon>Galdieriaceae</taxon>
        <taxon>Galdieria</taxon>
    </lineage>
</organism>
<accession>A0A9C7UU89</accession>
<keyword evidence="5" id="KW-0539">Nucleus</keyword>
<evidence type="ECO:0000256" key="5">
    <source>
        <dbReference type="ARBA" id="ARBA00023242"/>
    </source>
</evidence>
<dbReference type="GO" id="GO:0060213">
    <property type="term" value="P:positive regulation of nuclear-transcribed mRNA poly(A) tail shortening"/>
    <property type="evidence" value="ECO:0007669"/>
    <property type="project" value="TreeGrafter"/>
</dbReference>
<proteinExistence type="inferred from homology"/>
<dbReference type="PANTHER" id="PTHR12709">
    <property type="entry name" value="DNA-DIRECTED RNA POLYMERASE II, III"/>
    <property type="match status" value="1"/>
</dbReference>
<dbReference type="Proteomes" id="UP001061958">
    <property type="component" value="Unassembled WGS sequence"/>
</dbReference>
<dbReference type="SUPFAM" id="SSF50249">
    <property type="entry name" value="Nucleic acid-binding proteins"/>
    <property type="match status" value="1"/>
</dbReference>
<evidence type="ECO:0000256" key="4">
    <source>
        <dbReference type="ARBA" id="ARBA00023163"/>
    </source>
</evidence>
<dbReference type="InterPro" id="IPR012340">
    <property type="entry name" value="NA-bd_OB-fold"/>
</dbReference>
<dbReference type="AlphaFoldDB" id="A0A9C7UU89"/>
<comment type="subcellular location">
    <subcellularLocation>
        <location evidence="1">Nucleus</location>
    </subcellularLocation>
</comment>
<dbReference type="Gene3D" id="2.40.50.140">
    <property type="entry name" value="Nucleic acid-binding proteins"/>
    <property type="match status" value="1"/>
</dbReference>
<evidence type="ECO:0000259" key="6">
    <source>
        <dbReference type="Pfam" id="PF00575"/>
    </source>
</evidence>
<evidence type="ECO:0008006" key="10">
    <source>
        <dbReference type="Google" id="ProtNLM"/>
    </source>
</evidence>
<dbReference type="GO" id="GO:0003727">
    <property type="term" value="F:single-stranded RNA binding"/>
    <property type="evidence" value="ECO:0007669"/>
    <property type="project" value="TreeGrafter"/>
</dbReference>
<protein>
    <recommendedName>
        <fullName evidence="10">DNA-directed RNA polymerase II subunit RPB7</fullName>
    </recommendedName>
</protein>
<keyword evidence="4" id="KW-0804">Transcription</keyword>
<reference evidence="8" key="1">
    <citation type="journal article" date="2022" name="Proc. Natl. Acad. Sci. U.S.A.">
        <title>Life cycle and functional genomics of the unicellular red alga Galdieria for elucidating algal and plant evolution and industrial use.</title>
        <authorList>
            <person name="Hirooka S."/>
            <person name="Itabashi T."/>
            <person name="Ichinose T.M."/>
            <person name="Onuma R."/>
            <person name="Fujiwara T."/>
            <person name="Yamashita S."/>
            <person name="Jong L.W."/>
            <person name="Tomita R."/>
            <person name="Iwane A.H."/>
            <person name="Miyagishima S.Y."/>
        </authorList>
    </citation>
    <scope>NUCLEOTIDE SEQUENCE</scope>
    <source>
        <strain evidence="8">NBRC 102759</strain>
    </source>
</reference>
<name>A0A9C7UU89_9RHOD</name>
<evidence type="ECO:0000256" key="3">
    <source>
        <dbReference type="ARBA" id="ARBA00022478"/>
    </source>
</evidence>
<feature type="domain" description="RNA polymerase Rpb7-like N-terminal" evidence="7">
    <location>
        <begin position="10"/>
        <end position="52"/>
    </location>
</feature>
<dbReference type="FunFam" id="3.30.1490.120:FF:000001">
    <property type="entry name" value="DNA-directed RNA polymerase II subunit RPB7"/>
    <property type="match status" value="1"/>
</dbReference>